<evidence type="ECO:0000259" key="2">
    <source>
        <dbReference type="Pfam" id="PF13360"/>
    </source>
</evidence>
<proteinExistence type="predicted"/>
<dbReference type="OrthoDB" id="244732at2"/>
<dbReference type="AlphaFoldDB" id="A0A517Z1H4"/>
<dbReference type="SUPFAM" id="SSF50998">
    <property type="entry name" value="Quinoprotein alcohol dehydrogenase-like"/>
    <property type="match status" value="1"/>
</dbReference>
<feature type="domain" description="Pyrrolo-quinoline quinone repeat" evidence="2">
    <location>
        <begin position="44"/>
        <end position="176"/>
    </location>
</feature>
<accession>A0A517Z1H4</accession>
<dbReference type="SMART" id="SM00564">
    <property type="entry name" value="PQQ"/>
    <property type="match status" value="4"/>
</dbReference>
<reference evidence="3 4" key="1">
    <citation type="submission" date="2019-02" db="EMBL/GenBank/DDBJ databases">
        <title>Deep-cultivation of Planctomycetes and their phenomic and genomic characterization uncovers novel biology.</title>
        <authorList>
            <person name="Wiegand S."/>
            <person name="Jogler M."/>
            <person name="Boedeker C."/>
            <person name="Pinto D."/>
            <person name="Vollmers J."/>
            <person name="Rivas-Marin E."/>
            <person name="Kohn T."/>
            <person name="Peeters S.H."/>
            <person name="Heuer A."/>
            <person name="Rast P."/>
            <person name="Oberbeckmann S."/>
            <person name="Bunk B."/>
            <person name="Jeske O."/>
            <person name="Meyerdierks A."/>
            <person name="Storesund J.E."/>
            <person name="Kallscheuer N."/>
            <person name="Luecker S."/>
            <person name="Lage O.M."/>
            <person name="Pohl T."/>
            <person name="Merkel B.J."/>
            <person name="Hornburger P."/>
            <person name="Mueller R.-W."/>
            <person name="Bruemmer F."/>
            <person name="Labrenz M."/>
            <person name="Spormann A.M."/>
            <person name="Op den Camp H."/>
            <person name="Overmann J."/>
            <person name="Amann R."/>
            <person name="Jetten M.S.M."/>
            <person name="Mascher T."/>
            <person name="Medema M.H."/>
            <person name="Devos D.P."/>
            <person name="Kaster A.-K."/>
            <person name="Ovreas L."/>
            <person name="Rohde M."/>
            <person name="Galperin M.Y."/>
            <person name="Jogler C."/>
        </authorList>
    </citation>
    <scope>NUCLEOTIDE SEQUENCE [LARGE SCALE GENOMIC DNA]</scope>
    <source>
        <strain evidence="3 4">Mal4</strain>
    </source>
</reference>
<dbReference type="InterPro" id="IPR018391">
    <property type="entry name" value="PQQ_b-propeller_rpt"/>
</dbReference>
<dbReference type="InterPro" id="IPR002372">
    <property type="entry name" value="PQQ_rpt_dom"/>
</dbReference>
<protein>
    <submittedName>
        <fullName evidence="3">Outer membrane biogenesis protein BamB</fullName>
    </submittedName>
</protein>
<sequence length="402" mass="43183" precursor="true">MRHLLLMVLCIGCATATARADWRQFRGSDTTGIADSAAPTSWNEEQNIAWEADLTGRGLSSPIVVGDRVVVTCSSGYRQERLHVVCFATDDGSKLWERQFWATGRTGTHSKTCVAAPTPASDGKRIFASYSSNDVVCLDLEGNLLWYRGLGHDFPNASNSLGMSSSPVIAGDTLVVMVENDAESFTTGLDPETGQSRWKIDRPRRANWTSPALWRGKTPAEDRVLVQSSAGVVAVVPETGEVEWTYADGASTIPSLTVSENIAYVPSHGITALRPGHSNPEVPEIIWQEGSLSPGTASPLVHGGNVYVFNRAGVLTAADAKDGSRKWQLRLKGPFSGSPVLADGHLYAFNEEGLGQVIRLGDGKGEIVSSHSFDETILCTPAISDGAIYIRSDGHLWKIAAE</sequence>
<feature type="chain" id="PRO_5021785700" evidence="1">
    <location>
        <begin position="21"/>
        <end position="402"/>
    </location>
</feature>
<dbReference type="InterPro" id="IPR011047">
    <property type="entry name" value="Quinoprotein_ADH-like_sf"/>
</dbReference>
<evidence type="ECO:0000256" key="1">
    <source>
        <dbReference type="SAM" id="SignalP"/>
    </source>
</evidence>
<feature type="domain" description="Pyrrolo-quinoline quinone repeat" evidence="2">
    <location>
        <begin position="285"/>
        <end position="363"/>
    </location>
</feature>
<dbReference type="Proteomes" id="UP000320496">
    <property type="component" value="Chromosome"/>
</dbReference>
<feature type="domain" description="Pyrrolo-quinoline quinone repeat" evidence="2">
    <location>
        <begin position="188"/>
        <end position="266"/>
    </location>
</feature>
<evidence type="ECO:0000313" key="4">
    <source>
        <dbReference type="Proteomes" id="UP000320496"/>
    </source>
</evidence>
<evidence type="ECO:0000313" key="3">
    <source>
        <dbReference type="EMBL" id="QDU36315.1"/>
    </source>
</evidence>
<keyword evidence="4" id="KW-1185">Reference proteome</keyword>
<dbReference type="EMBL" id="CP036275">
    <property type="protein sequence ID" value="QDU36315.1"/>
    <property type="molecule type" value="Genomic_DNA"/>
</dbReference>
<dbReference type="PANTHER" id="PTHR34512:SF30">
    <property type="entry name" value="OUTER MEMBRANE PROTEIN ASSEMBLY FACTOR BAMB"/>
    <property type="match status" value="1"/>
</dbReference>
<gene>
    <name evidence="3" type="ORF">Mal4_06000</name>
</gene>
<dbReference type="KEGG" id="mri:Mal4_06000"/>
<feature type="signal peptide" evidence="1">
    <location>
        <begin position="1"/>
        <end position="20"/>
    </location>
</feature>
<keyword evidence="1" id="KW-0732">Signal</keyword>
<dbReference type="RefSeq" id="WP_145366993.1">
    <property type="nucleotide sequence ID" value="NZ_CP036275.1"/>
</dbReference>
<dbReference type="Pfam" id="PF13360">
    <property type="entry name" value="PQQ_2"/>
    <property type="match status" value="3"/>
</dbReference>
<dbReference type="InterPro" id="IPR015943">
    <property type="entry name" value="WD40/YVTN_repeat-like_dom_sf"/>
</dbReference>
<dbReference type="PANTHER" id="PTHR34512">
    <property type="entry name" value="CELL SURFACE PROTEIN"/>
    <property type="match status" value="1"/>
</dbReference>
<organism evidence="3 4">
    <name type="scientific">Maioricimonas rarisocia</name>
    <dbReference type="NCBI Taxonomy" id="2528026"/>
    <lineage>
        <taxon>Bacteria</taxon>
        <taxon>Pseudomonadati</taxon>
        <taxon>Planctomycetota</taxon>
        <taxon>Planctomycetia</taxon>
        <taxon>Planctomycetales</taxon>
        <taxon>Planctomycetaceae</taxon>
        <taxon>Maioricimonas</taxon>
    </lineage>
</organism>
<name>A0A517Z1H4_9PLAN</name>
<dbReference type="Gene3D" id="2.130.10.10">
    <property type="entry name" value="YVTN repeat-like/Quinoprotein amine dehydrogenase"/>
    <property type="match status" value="2"/>
</dbReference>